<keyword evidence="1" id="KW-0812">Transmembrane</keyword>
<sequence length="89" mass="9465">MKGGGGVVGGVAPAKRRWRGLASSVFFLVVLSMFVPLGFLLGLHNGFHSHGFVPNQSSWAGGGSSDIDDLLNKIEPKLPKVWCLNSDDN</sequence>
<keyword evidence="1" id="KW-0472">Membrane</keyword>
<accession>A0AAV5IQT3</accession>
<organism evidence="2 3">
    <name type="scientific">Rubroshorea leprosula</name>
    <dbReference type="NCBI Taxonomy" id="152421"/>
    <lineage>
        <taxon>Eukaryota</taxon>
        <taxon>Viridiplantae</taxon>
        <taxon>Streptophyta</taxon>
        <taxon>Embryophyta</taxon>
        <taxon>Tracheophyta</taxon>
        <taxon>Spermatophyta</taxon>
        <taxon>Magnoliopsida</taxon>
        <taxon>eudicotyledons</taxon>
        <taxon>Gunneridae</taxon>
        <taxon>Pentapetalae</taxon>
        <taxon>rosids</taxon>
        <taxon>malvids</taxon>
        <taxon>Malvales</taxon>
        <taxon>Dipterocarpaceae</taxon>
        <taxon>Rubroshorea</taxon>
    </lineage>
</organism>
<reference evidence="2 3" key="1">
    <citation type="journal article" date="2021" name="Commun. Biol.">
        <title>The genome of Shorea leprosula (Dipterocarpaceae) highlights the ecological relevance of drought in aseasonal tropical rainforests.</title>
        <authorList>
            <person name="Ng K.K.S."/>
            <person name="Kobayashi M.J."/>
            <person name="Fawcett J.A."/>
            <person name="Hatakeyama M."/>
            <person name="Paape T."/>
            <person name="Ng C.H."/>
            <person name="Ang C.C."/>
            <person name="Tnah L.H."/>
            <person name="Lee C.T."/>
            <person name="Nishiyama T."/>
            <person name="Sese J."/>
            <person name="O'Brien M.J."/>
            <person name="Copetti D."/>
            <person name="Mohd Noor M.I."/>
            <person name="Ong R.C."/>
            <person name="Putra M."/>
            <person name="Sireger I.Z."/>
            <person name="Indrioko S."/>
            <person name="Kosugi Y."/>
            <person name="Izuno A."/>
            <person name="Isagi Y."/>
            <person name="Lee S.L."/>
            <person name="Shimizu K.K."/>
        </authorList>
    </citation>
    <scope>NUCLEOTIDE SEQUENCE [LARGE SCALE GENOMIC DNA]</scope>
    <source>
        <strain evidence="2">214</strain>
    </source>
</reference>
<keyword evidence="1" id="KW-1133">Transmembrane helix</keyword>
<evidence type="ECO:0000256" key="1">
    <source>
        <dbReference type="SAM" id="Phobius"/>
    </source>
</evidence>
<dbReference type="AlphaFoldDB" id="A0AAV5IQT3"/>
<dbReference type="Proteomes" id="UP001054252">
    <property type="component" value="Unassembled WGS sequence"/>
</dbReference>
<dbReference type="EMBL" id="BPVZ01000021">
    <property type="protein sequence ID" value="GKV04247.1"/>
    <property type="molecule type" value="Genomic_DNA"/>
</dbReference>
<evidence type="ECO:0000313" key="3">
    <source>
        <dbReference type="Proteomes" id="UP001054252"/>
    </source>
</evidence>
<keyword evidence="3" id="KW-1185">Reference proteome</keyword>
<evidence type="ECO:0000313" key="2">
    <source>
        <dbReference type="EMBL" id="GKV04247.1"/>
    </source>
</evidence>
<protein>
    <submittedName>
        <fullName evidence="2">Uncharacterized protein</fullName>
    </submittedName>
</protein>
<feature type="transmembrane region" description="Helical" evidence="1">
    <location>
        <begin position="21"/>
        <end position="43"/>
    </location>
</feature>
<comment type="caution">
    <text evidence="2">The sequence shown here is derived from an EMBL/GenBank/DDBJ whole genome shotgun (WGS) entry which is preliminary data.</text>
</comment>
<gene>
    <name evidence="2" type="ORF">SLEP1_g16432</name>
</gene>
<name>A0AAV5IQT3_9ROSI</name>
<proteinExistence type="predicted"/>